<dbReference type="InterPro" id="IPR012947">
    <property type="entry name" value="tRNA_SAD"/>
</dbReference>
<comment type="caution">
    <text evidence="15">The sequence shown here is derived from an EMBL/GenBank/DDBJ whole genome shotgun (WGS) entry which is preliminary data.</text>
</comment>
<comment type="subunit">
    <text evidence="13">Homodimer.</text>
</comment>
<keyword evidence="4 13" id="KW-0436">Ligase</keyword>
<dbReference type="SMART" id="SM00863">
    <property type="entry name" value="tRNA_SAD"/>
    <property type="match status" value="1"/>
</dbReference>
<dbReference type="Pfam" id="PF00587">
    <property type="entry name" value="tRNA-synt_2b"/>
    <property type="match status" value="1"/>
</dbReference>
<dbReference type="GO" id="GO:0005524">
    <property type="term" value="F:ATP binding"/>
    <property type="evidence" value="ECO:0007669"/>
    <property type="project" value="UniProtKB-UniRule"/>
</dbReference>
<dbReference type="OrthoDB" id="9802304at2"/>
<dbReference type="PROSITE" id="PS50862">
    <property type="entry name" value="AA_TRNA_LIGASE_II"/>
    <property type="match status" value="1"/>
</dbReference>
<evidence type="ECO:0000256" key="5">
    <source>
        <dbReference type="ARBA" id="ARBA00022723"/>
    </source>
</evidence>
<dbReference type="Proteomes" id="UP000019112">
    <property type="component" value="Unassembled WGS sequence"/>
</dbReference>
<dbReference type="InterPro" id="IPR033728">
    <property type="entry name" value="ThrRS_core"/>
</dbReference>
<evidence type="ECO:0000256" key="9">
    <source>
        <dbReference type="ARBA" id="ARBA00022884"/>
    </source>
</evidence>
<dbReference type="FunFam" id="3.30.54.20:FF:000002">
    <property type="entry name" value="Threonine--tRNA ligase"/>
    <property type="match status" value="1"/>
</dbReference>
<keyword evidence="9 13" id="KW-0694">RNA-binding</keyword>
<dbReference type="FunFam" id="3.30.980.10:FF:000005">
    <property type="entry name" value="Threonyl-tRNA synthetase, mitochondrial"/>
    <property type="match status" value="1"/>
</dbReference>
<comment type="cofactor">
    <cofactor evidence="13">
        <name>Zn(2+)</name>
        <dbReference type="ChEBI" id="CHEBI:29105"/>
    </cofactor>
    <text evidence="13">Binds 1 zinc ion per subunit.</text>
</comment>
<dbReference type="GO" id="GO:0004829">
    <property type="term" value="F:threonine-tRNA ligase activity"/>
    <property type="evidence" value="ECO:0007669"/>
    <property type="project" value="UniProtKB-UniRule"/>
</dbReference>
<comment type="caution">
    <text evidence="13">Lacks conserved residue(s) required for the propagation of feature annotation.</text>
</comment>
<dbReference type="InterPro" id="IPR018163">
    <property type="entry name" value="Thr/Ala-tRNA-synth_IIc_edit"/>
</dbReference>
<comment type="catalytic activity">
    <reaction evidence="12 13">
        <text>tRNA(Thr) + L-threonine + ATP = L-threonyl-tRNA(Thr) + AMP + diphosphate + H(+)</text>
        <dbReference type="Rhea" id="RHEA:24624"/>
        <dbReference type="Rhea" id="RHEA-COMP:9670"/>
        <dbReference type="Rhea" id="RHEA-COMP:9704"/>
        <dbReference type="ChEBI" id="CHEBI:15378"/>
        <dbReference type="ChEBI" id="CHEBI:30616"/>
        <dbReference type="ChEBI" id="CHEBI:33019"/>
        <dbReference type="ChEBI" id="CHEBI:57926"/>
        <dbReference type="ChEBI" id="CHEBI:78442"/>
        <dbReference type="ChEBI" id="CHEBI:78534"/>
        <dbReference type="ChEBI" id="CHEBI:456215"/>
        <dbReference type="EC" id="6.1.1.3"/>
    </reaction>
</comment>
<dbReference type="InterPro" id="IPR006195">
    <property type="entry name" value="aa-tRNA-synth_II"/>
</dbReference>
<dbReference type="STRING" id="1399147.P618_200208"/>
<keyword evidence="8 13" id="KW-0067">ATP-binding</keyword>
<evidence type="ECO:0000256" key="13">
    <source>
        <dbReference type="HAMAP-Rule" id="MF_00184"/>
    </source>
</evidence>
<dbReference type="GO" id="GO:0046872">
    <property type="term" value="F:metal ion binding"/>
    <property type="evidence" value="ECO:0007669"/>
    <property type="project" value="UniProtKB-KW"/>
</dbReference>
<dbReference type="HAMAP" id="MF_00184">
    <property type="entry name" value="Thr_tRNA_synth"/>
    <property type="match status" value="1"/>
</dbReference>
<evidence type="ECO:0000256" key="12">
    <source>
        <dbReference type="ARBA" id="ARBA00049515"/>
    </source>
</evidence>
<dbReference type="NCBIfam" id="TIGR00418">
    <property type="entry name" value="thrS"/>
    <property type="match status" value="1"/>
</dbReference>
<dbReference type="SUPFAM" id="SSF55186">
    <property type="entry name" value="ThrRS/AlaRS common domain"/>
    <property type="match status" value="1"/>
</dbReference>
<reference evidence="15 16" key="1">
    <citation type="journal article" date="2014" name="FEMS Microbiol. Lett.">
        <title>Draft genome sequences of three Holospora species (Holospora obtusa, Holospora undulata, and Holospora elegans), endonuclear symbiotic bacteria of the ciliate Paramecium caudatum.</title>
        <authorList>
            <person name="Dohra H."/>
            <person name="Tanaka K."/>
            <person name="Suzuki T."/>
            <person name="Fujishima M."/>
            <person name="Suzuki H."/>
        </authorList>
    </citation>
    <scope>NUCLEOTIDE SEQUENCE [LARGE SCALE GENOMIC DNA]</scope>
    <source>
        <strain evidence="15 16">F1</strain>
    </source>
</reference>
<keyword evidence="6 13" id="KW-0547">Nucleotide-binding</keyword>
<comment type="subcellular location">
    <subcellularLocation>
        <location evidence="13">Cytoplasm</location>
    </subcellularLocation>
</comment>
<accession>W6THY8</accession>
<keyword evidence="16" id="KW-1185">Reference proteome</keyword>
<evidence type="ECO:0000313" key="16">
    <source>
        <dbReference type="Proteomes" id="UP000019112"/>
    </source>
</evidence>
<evidence type="ECO:0000256" key="3">
    <source>
        <dbReference type="ARBA" id="ARBA00022555"/>
    </source>
</evidence>
<gene>
    <name evidence="13" type="primary">thrS</name>
    <name evidence="15" type="ORF">P618_200208</name>
</gene>
<dbReference type="Pfam" id="PF03129">
    <property type="entry name" value="HGTP_anticodon"/>
    <property type="match status" value="1"/>
</dbReference>
<dbReference type="Gene3D" id="3.30.980.10">
    <property type="entry name" value="Threonyl-trna Synthetase, Chain A, domain 2"/>
    <property type="match status" value="1"/>
</dbReference>
<keyword evidence="7 13" id="KW-0862">Zinc</keyword>
<dbReference type="InterPro" id="IPR004154">
    <property type="entry name" value="Anticodon-bd"/>
</dbReference>
<dbReference type="Pfam" id="PF07973">
    <property type="entry name" value="tRNA_SAD"/>
    <property type="match status" value="1"/>
</dbReference>
<evidence type="ECO:0000256" key="4">
    <source>
        <dbReference type="ARBA" id="ARBA00022598"/>
    </source>
</evidence>
<evidence type="ECO:0000256" key="8">
    <source>
        <dbReference type="ARBA" id="ARBA00022840"/>
    </source>
</evidence>
<dbReference type="eggNOG" id="COG0441">
    <property type="taxonomic scope" value="Bacteria"/>
</dbReference>
<dbReference type="InterPro" id="IPR002320">
    <property type="entry name" value="Thr-tRNA-ligase_IIa"/>
</dbReference>
<keyword evidence="2 13" id="KW-0963">Cytoplasm</keyword>
<dbReference type="InterPro" id="IPR047246">
    <property type="entry name" value="ThrRS_anticodon"/>
</dbReference>
<dbReference type="CDD" id="cd00771">
    <property type="entry name" value="ThrRS_core"/>
    <property type="match status" value="1"/>
</dbReference>
<sequence length="624" mass="71862">MHGSNKHLFNDDLDMQYVACRVEGEVVDVSVYRDKVAHHKILHQIEDFILRDQVEGRNVLRHTAAHVLAQAVKRVYPGTQVTIGPVIEDGFYYDFLTPTPFQASDLLLIESEMHRIISENLSIRRYEWSKEQVIEYFLGKGEPFKAQIVQDIPKECVVSVYEQGEFIDLCRGPHCPSTGYLKDGVKLLHVSGSYWKGDSKGQPLQRIYGTAWEDKKNLDEYCYRIEEAEKRDHRKIGKAMDLYHFQDEAPGCVFWHPYGWTLNRLLQDYIRERLGDDYKEVNTPQLVRQSLWQASGHWDQYHENMFILKDGENLFSLKPMNCPCHVQIFNQGIRSYKDLPLRFAEFGSCHRNEPSGALSGLMRAKNFVQDDAHIFCTPEQISFETEKFCQVLSAIYKDLGFNDVMIRFATRPSKRLGDDVLWDKAEASLQQGAEKAKICYTKHPGEGAFYGPKLEFTLKDSLGRLWQCGTLQVDFVLPERLKAFYVDAQGDQKPVVMLHRAILGSFERFIGVMLEHYAGRLPFWLAPVQLVICSISEKVQDYAIQVWEHFKKSGLRVEFDCRNEKISHKIRHHSVRKVGCIAVVGAKESAENSLNLRIGNNEHSMSVSSALEMLQEANLKKNVL</sequence>
<feature type="binding site" evidence="13">
    <location>
        <position position="499"/>
    </location>
    <ligand>
        <name>Zn(2+)</name>
        <dbReference type="ChEBI" id="CHEBI:29105"/>
        <note>catalytic</note>
    </ligand>
</feature>
<evidence type="ECO:0000256" key="6">
    <source>
        <dbReference type="ARBA" id="ARBA00022741"/>
    </source>
</evidence>
<dbReference type="InterPro" id="IPR036621">
    <property type="entry name" value="Anticodon-bd_dom_sf"/>
</dbReference>
<evidence type="ECO:0000256" key="7">
    <source>
        <dbReference type="ARBA" id="ARBA00022833"/>
    </source>
</evidence>
<feature type="binding site" evidence="13">
    <location>
        <position position="373"/>
    </location>
    <ligand>
        <name>Zn(2+)</name>
        <dbReference type="ChEBI" id="CHEBI:29105"/>
        <note>catalytic</note>
    </ligand>
</feature>
<keyword evidence="11 13" id="KW-0030">Aminoacyl-tRNA synthetase</keyword>
<dbReference type="Gene3D" id="3.30.930.10">
    <property type="entry name" value="Bira Bifunctional Protein, Domain 2"/>
    <property type="match status" value="1"/>
</dbReference>
<dbReference type="PRINTS" id="PR01047">
    <property type="entry name" value="TRNASYNTHTHR"/>
</dbReference>
<dbReference type="InterPro" id="IPR045864">
    <property type="entry name" value="aa-tRNA-synth_II/BPL/LPL"/>
</dbReference>
<dbReference type="GO" id="GO:0006435">
    <property type="term" value="P:threonyl-tRNA aminoacylation"/>
    <property type="evidence" value="ECO:0007669"/>
    <property type="project" value="UniProtKB-UniRule"/>
</dbReference>
<dbReference type="SUPFAM" id="SSF55681">
    <property type="entry name" value="Class II aaRS and biotin synthetases"/>
    <property type="match status" value="1"/>
</dbReference>
<keyword evidence="3 13" id="KW-0820">tRNA-binding</keyword>
<comment type="similarity">
    <text evidence="1 13">Belongs to the class-II aminoacyl-tRNA synthetase family.</text>
</comment>
<organism evidence="15 16">
    <name type="scientific">Holospora obtusa F1</name>
    <dbReference type="NCBI Taxonomy" id="1399147"/>
    <lineage>
        <taxon>Bacteria</taxon>
        <taxon>Pseudomonadati</taxon>
        <taxon>Pseudomonadota</taxon>
        <taxon>Alphaproteobacteria</taxon>
        <taxon>Holosporales</taxon>
        <taxon>Holosporaceae</taxon>
        <taxon>Holospora</taxon>
    </lineage>
</organism>
<evidence type="ECO:0000256" key="10">
    <source>
        <dbReference type="ARBA" id="ARBA00022917"/>
    </source>
</evidence>
<dbReference type="FunFam" id="3.30.930.10:FF:000002">
    <property type="entry name" value="Threonine--tRNA ligase"/>
    <property type="match status" value="1"/>
</dbReference>
<dbReference type="Gene3D" id="3.40.50.800">
    <property type="entry name" value="Anticodon-binding domain"/>
    <property type="match status" value="1"/>
</dbReference>
<keyword evidence="5 13" id="KW-0479">Metal-binding</keyword>
<keyword evidence="10 13" id="KW-0648">Protein biosynthesis</keyword>
<dbReference type="GO" id="GO:0000049">
    <property type="term" value="F:tRNA binding"/>
    <property type="evidence" value="ECO:0007669"/>
    <property type="project" value="UniProtKB-KW"/>
</dbReference>
<dbReference type="EC" id="6.1.1.3" evidence="13"/>
<protein>
    <recommendedName>
        <fullName evidence="13">Threonine--tRNA ligase</fullName>
        <ecNumber evidence="13">6.1.1.3</ecNumber>
    </recommendedName>
    <alternativeName>
        <fullName evidence="13">Threonyl-tRNA synthetase</fullName>
        <shortName evidence="13">ThrRS</shortName>
    </alternativeName>
</protein>
<feature type="binding site" evidence="13">
    <location>
        <position position="322"/>
    </location>
    <ligand>
        <name>Zn(2+)</name>
        <dbReference type="ChEBI" id="CHEBI:29105"/>
        <note>catalytic</note>
    </ligand>
</feature>
<dbReference type="PANTHER" id="PTHR11451">
    <property type="entry name" value="THREONINE-TRNA LIGASE"/>
    <property type="match status" value="1"/>
</dbReference>
<dbReference type="GO" id="GO:0005737">
    <property type="term" value="C:cytoplasm"/>
    <property type="evidence" value="ECO:0007669"/>
    <property type="project" value="UniProtKB-SubCell"/>
</dbReference>
<evidence type="ECO:0000256" key="11">
    <source>
        <dbReference type="ARBA" id="ARBA00023146"/>
    </source>
</evidence>
<dbReference type="SUPFAM" id="SSF52954">
    <property type="entry name" value="Class II aaRS ABD-related"/>
    <property type="match status" value="1"/>
</dbReference>
<dbReference type="CDD" id="cd00860">
    <property type="entry name" value="ThrRS_anticodon"/>
    <property type="match status" value="1"/>
</dbReference>
<dbReference type="Gene3D" id="3.30.54.20">
    <property type="match status" value="1"/>
</dbReference>
<dbReference type="AlphaFoldDB" id="W6THY8"/>
<evidence type="ECO:0000256" key="2">
    <source>
        <dbReference type="ARBA" id="ARBA00022490"/>
    </source>
</evidence>
<dbReference type="EMBL" id="AWTR02000026">
    <property type="protein sequence ID" value="ETZ07595.1"/>
    <property type="molecule type" value="Genomic_DNA"/>
</dbReference>
<dbReference type="InterPro" id="IPR002314">
    <property type="entry name" value="aa-tRNA-synt_IIb"/>
</dbReference>
<dbReference type="PANTHER" id="PTHR11451:SF44">
    <property type="entry name" value="THREONINE--TRNA LIGASE, CHLOROPLASTIC_MITOCHONDRIAL 2"/>
    <property type="match status" value="1"/>
</dbReference>
<feature type="domain" description="Aminoacyl-transfer RNA synthetases class-II family profile" evidence="14">
    <location>
        <begin position="262"/>
        <end position="522"/>
    </location>
</feature>
<proteinExistence type="inferred from homology"/>
<evidence type="ECO:0000313" key="15">
    <source>
        <dbReference type="EMBL" id="ETZ07595.1"/>
    </source>
</evidence>
<evidence type="ECO:0000256" key="1">
    <source>
        <dbReference type="ARBA" id="ARBA00008226"/>
    </source>
</evidence>
<evidence type="ECO:0000259" key="14">
    <source>
        <dbReference type="PROSITE" id="PS50862"/>
    </source>
</evidence>
<name>W6THY8_HOLOB</name>